<comment type="caution">
    <text evidence="1">The sequence shown here is derived from an EMBL/GenBank/DDBJ whole genome shotgun (WGS) entry which is preliminary data.</text>
</comment>
<organism evidence="1 2">
    <name type="scientific">Candida albicans</name>
    <name type="common">Yeast</name>
    <dbReference type="NCBI Taxonomy" id="5476"/>
    <lineage>
        <taxon>Eukaryota</taxon>
        <taxon>Fungi</taxon>
        <taxon>Dikarya</taxon>
        <taxon>Ascomycota</taxon>
        <taxon>Saccharomycotina</taxon>
        <taxon>Pichiomycetes</taxon>
        <taxon>Debaryomycetaceae</taxon>
        <taxon>Candida/Lodderomyces clade</taxon>
        <taxon>Candida</taxon>
    </lineage>
</organism>
<proteinExistence type="predicted"/>
<protein>
    <submittedName>
        <fullName evidence="1">Uncharacterized protein</fullName>
    </submittedName>
</protein>
<dbReference type="EMBL" id="JABWAD010000007">
    <property type="protein sequence ID" value="KAF6072185.1"/>
    <property type="molecule type" value="Genomic_DNA"/>
</dbReference>
<gene>
    <name evidence="1" type="ORF">FOB64_000240</name>
</gene>
<evidence type="ECO:0000313" key="1">
    <source>
        <dbReference type="EMBL" id="KAF6072185.1"/>
    </source>
</evidence>
<dbReference type="Proteomes" id="UP000536275">
    <property type="component" value="Unassembled WGS sequence"/>
</dbReference>
<dbReference type="AlphaFoldDB" id="A0A8H6C3K9"/>
<sequence length="356" mass="41430">MNPITPITTVYHSIKFQLLKSHYLMLINNNKLGQITKLENDYQSFINFPSSIEDFKTSDNKLLIDMKGSESKVKHCAKQLKKILPNNYEFKVTFNPNKFNDTFVINKQDFENQIVIPFKILSGIEIIANETPIESNSNTTTTTTTNEQYHQFILSYFNENEQQDNINLDKAIVSLTLFLRERGFLINEKREMEFNPLIEPVVSSSPVKLQQSLFNPISPLPLQSITNFIDMRTATPQKDQGGRQHQRNQSLCSPVKQQQVYYVSPVKQQQAYYVSPTKQQQQQQQGYYSPTKQQQFSPSKMQQYQYQQQYQYSPIKQPNFQQFYIPSPTETLVPTTPTTTRTRSTANTMTPYIYSI</sequence>
<evidence type="ECO:0000313" key="2">
    <source>
        <dbReference type="Proteomes" id="UP000536275"/>
    </source>
</evidence>
<name>A0A8H6C3K9_CANAX</name>
<accession>A0A8H6C3K9</accession>
<reference evidence="1 2" key="1">
    <citation type="submission" date="2020-03" db="EMBL/GenBank/DDBJ databases">
        <title>FDA dAtabase for Regulatory Grade micrObial Sequences (FDA-ARGOS): Supporting development and validation of Infectious Disease Dx tests.</title>
        <authorList>
            <person name="Campos J."/>
            <person name="Goldberg B."/>
            <person name="Tallon L."/>
            <person name="Sadzewicz L."/>
            <person name="Vavikolanu K."/>
            <person name="Mehta A."/>
            <person name="Aluvathingal J."/>
            <person name="Nadendla S."/>
            <person name="Nandy P."/>
            <person name="Geyer C."/>
            <person name="Yan Y."/>
            <person name="Sichtig H."/>
        </authorList>
    </citation>
    <scope>NUCLEOTIDE SEQUENCE [LARGE SCALE GENOMIC DNA]</scope>
    <source>
        <strain evidence="1 2">FDAARGOS_656</strain>
    </source>
</reference>